<comment type="caution">
    <text evidence="3">The sequence shown here is derived from an EMBL/GenBank/DDBJ whole genome shotgun (WGS) entry which is preliminary data.</text>
</comment>
<accession>A0A0R0M127</accession>
<keyword evidence="2" id="KW-0812">Transmembrane</keyword>
<protein>
    <recommendedName>
        <fullName evidence="5">Golgi protein</fullName>
    </recommendedName>
</protein>
<keyword evidence="2" id="KW-1133">Transmembrane helix</keyword>
<dbReference type="Pfam" id="PF17010">
    <property type="entry name" value="DUF5092"/>
    <property type="match status" value="2"/>
</dbReference>
<feature type="transmembrane region" description="Helical" evidence="2">
    <location>
        <begin position="404"/>
        <end position="423"/>
    </location>
</feature>
<evidence type="ECO:0008006" key="5">
    <source>
        <dbReference type="Google" id="ProtNLM"/>
    </source>
</evidence>
<evidence type="ECO:0000256" key="1">
    <source>
        <dbReference type="SAM" id="MobiDB-lite"/>
    </source>
</evidence>
<feature type="region of interest" description="Disordered" evidence="1">
    <location>
        <begin position="291"/>
        <end position="318"/>
    </location>
</feature>
<dbReference type="EMBL" id="LGUB01000003">
    <property type="protein sequence ID" value="KRH95218.1"/>
    <property type="molecule type" value="Genomic_DNA"/>
</dbReference>
<gene>
    <name evidence="3" type="ORF">M153_2100051307</name>
</gene>
<sequence length="468" mass="54272">MEDIQEQLPAADLLSERRKKLYKSAISVNALITIKSPNSHEKLNANESETFTLEEYRKIILDFRMQDKDLILARVSTPDPYRQDLLYNYFYIASEVNKVLFKYESSRRLLHRMKVRNPLNNMYIIGQVQYFRITKEEIDKAIVDCFFRDIILRSAMKEDKKMMAKCNQTFDHENTLEKNSISAFSAVFRTMTSETSLVSDQTTVSASNKSTKLEHPRDKMLRKKLKRLKEQNSHETVLDIEDDTATNEYESGTSPQEILKMFDEGLLDFPVIPEKYLNRTDDLEEMENMNRTQPGEVLTTNNGQKASQSNKTEKLDKYSDHKDVEYGTRCVDFPVMLNYTAEFFATDDDFLLRNDIRDYFKKNSVDPSENFLFELDRTENDLFAILETPSSSENEEALGWKRMLTFHISLMLVLVGVVVLLGLNPIAVLITLPLALFVFISFLCSLVYVLCVRRSSFDSLAVRSVDNM</sequence>
<reference evidence="3 4" key="1">
    <citation type="submission" date="2015-07" db="EMBL/GenBank/DDBJ databases">
        <title>The genome of Pseudoloma neurophilia, a relevant intracellular parasite of the zebrafish.</title>
        <authorList>
            <person name="Ndikumana S."/>
            <person name="Pelin A."/>
            <person name="Sanders J."/>
            <person name="Corradi N."/>
        </authorList>
    </citation>
    <scope>NUCLEOTIDE SEQUENCE [LARGE SCALE GENOMIC DNA]</scope>
    <source>
        <strain evidence="3 4">MK1</strain>
    </source>
</reference>
<evidence type="ECO:0000313" key="4">
    <source>
        <dbReference type="Proteomes" id="UP000051530"/>
    </source>
</evidence>
<organism evidence="3 4">
    <name type="scientific">Pseudoloma neurophilia</name>
    <dbReference type="NCBI Taxonomy" id="146866"/>
    <lineage>
        <taxon>Eukaryota</taxon>
        <taxon>Fungi</taxon>
        <taxon>Fungi incertae sedis</taxon>
        <taxon>Microsporidia</taxon>
        <taxon>Pseudoloma</taxon>
    </lineage>
</organism>
<evidence type="ECO:0000313" key="3">
    <source>
        <dbReference type="EMBL" id="KRH95218.1"/>
    </source>
</evidence>
<feature type="compositionally biased region" description="Polar residues" evidence="1">
    <location>
        <begin position="291"/>
        <end position="310"/>
    </location>
</feature>
<keyword evidence="4" id="KW-1185">Reference proteome</keyword>
<dbReference type="InterPro" id="IPR031537">
    <property type="entry name" value="DUF5092"/>
</dbReference>
<dbReference type="Proteomes" id="UP000051530">
    <property type="component" value="Unassembled WGS sequence"/>
</dbReference>
<dbReference type="VEuPathDB" id="MicrosporidiaDB:M153_2100051307"/>
<keyword evidence="2" id="KW-0472">Membrane</keyword>
<evidence type="ECO:0000256" key="2">
    <source>
        <dbReference type="SAM" id="Phobius"/>
    </source>
</evidence>
<proteinExistence type="predicted"/>
<dbReference type="OrthoDB" id="2189509at2759"/>
<feature type="transmembrane region" description="Helical" evidence="2">
    <location>
        <begin position="429"/>
        <end position="451"/>
    </location>
</feature>
<dbReference type="AlphaFoldDB" id="A0A0R0M127"/>
<name>A0A0R0M127_9MICR</name>